<name>A0A4Q0VNC1_9BACI</name>
<feature type="transmembrane region" description="Helical" evidence="8">
    <location>
        <begin position="70"/>
        <end position="86"/>
    </location>
</feature>
<evidence type="ECO:0000256" key="6">
    <source>
        <dbReference type="ARBA" id="ARBA00022989"/>
    </source>
</evidence>
<sequence length="388" mass="43616">MSSTFNLKAFLFFYYSAMTVIVSYLPVYFQDIGLTGAQIGVLLAVGPLASMLSQPFWGYMTDKYKTSKKIIIICIIGAFLGSLFMFQTYSYYFLIIAVFIFHGFLSPVGGLGDSLTQKTANRLSLSFGSIRLWGSLGFAVMSLLMGFLLARIGVQYIFLPFLFFLSVTFILTLRIQDVETSKVPVALKDATKLLKNKKFMYFLLIMMFITITHRANDSFLGIYIVDKGGTESFIGWAWFIGVVAEAIIFATATYWFRKYHALTFITIAGILFAVRWIVMGLIVNPLLVLPLQMLHGFSFGVFYLCAFHYVTKIIPEELQSTGHLLFYSFFFGLSGMLGSSIGGVIIDETSVSYLYLILGIFAIIGAIFIAVYQVLFFKVKNKKVLQVQ</sequence>
<dbReference type="PIRSF" id="PIRSF004925">
    <property type="entry name" value="HcaT"/>
    <property type="match status" value="1"/>
</dbReference>
<dbReference type="Proteomes" id="UP000290649">
    <property type="component" value="Unassembled WGS sequence"/>
</dbReference>
<dbReference type="InterPro" id="IPR020846">
    <property type="entry name" value="MFS_dom"/>
</dbReference>
<dbReference type="GO" id="GO:0015528">
    <property type="term" value="F:lactose:proton symporter activity"/>
    <property type="evidence" value="ECO:0007669"/>
    <property type="project" value="TreeGrafter"/>
</dbReference>
<evidence type="ECO:0000256" key="8">
    <source>
        <dbReference type="SAM" id="Phobius"/>
    </source>
</evidence>
<keyword evidence="7 8" id="KW-0472">Membrane</keyword>
<evidence type="ECO:0000256" key="3">
    <source>
        <dbReference type="ARBA" id="ARBA00022475"/>
    </source>
</evidence>
<feature type="transmembrane region" description="Helical" evidence="8">
    <location>
        <begin position="132"/>
        <end position="150"/>
    </location>
</feature>
<feature type="domain" description="Major facilitator superfamily (MFS) profile" evidence="9">
    <location>
        <begin position="1"/>
        <end position="180"/>
    </location>
</feature>
<proteinExistence type="predicted"/>
<dbReference type="Gene3D" id="1.20.1250.20">
    <property type="entry name" value="MFS general substrate transporter like domains"/>
    <property type="match status" value="2"/>
</dbReference>
<evidence type="ECO:0000256" key="7">
    <source>
        <dbReference type="ARBA" id="ARBA00023136"/>
    </source>
</evidence>
<dbReference type="OrthoDB" id="1650886at2"/>
<comment type="caution">
    <text evidence="10">The sequence shown here is derived from an EMBL/GenBank/DDBJ whole genome shotgun (WGS) entry which is preliminary data.</text>
</comment>
<feature type="transmembrane region" description="Helical" evidence="8">
    <location>
        <begin position="323"/>
        <end position="346"/>
    </location>
</feature>
<keyword evidence="2" id="KW-0813">Transport</keyword>
<dbReference type="InterPro" id="IPR026032">
    <property type="entry name" value="HcaT-like"/>
</dbReference>
<reference evidence="10 11" key="1">
    <citation type="journal article" date="2019" name="Int. J. Syst. Evol. Microbiol.">
        <title>Anaerobacillus alkaliphilus sp. nov., a novel alkaliphilic and moderately halophilic bacterium.</title>
        <authorList>
            <person name="Borsodi A.K."/>
            <person name="Aszalos J.M."/>
            <person name="Bihari P."/>
            <person name="Nagy I."/>
            <person name="Schumann P."/>
            <person name="Sproer C."/>
            <person name="Kovacs A.L."/>
            <person name="Boka K."/>
            <person name="Dobosy P."/>
            <person name="Ovari M."/>
            <person name="Szili-Kovacs T."/>
            <person name="Toth E."/>
        </authorList>
    </citation>
    <scope>NUCLEOTIDE SEQUENCE [LARGE SCALE GENOMIC DNA]</scope>
    <source>
        <strain evidence="10 11">B16-10</strain>
    </source>
</reference>
<keyword evidence="6 8" id="KW-1133">Transmembrane helix</keyword>
<feature type="transmembrane region" description="Helical" evidence="8">
    <location>
        <begin position="35"/>
        <end position="58"/>
    </location>
</feature>
<feature type="transmembrane region" description="Helical" evidence="8">
    <location>
        <begin position="199"/>
        <end position="216"/>
    </location>
</feature>
<gene>
    <name evidence="10" type="ORF">DS745_15965</name>
</gene>
<feature type="transmembrane region" description="Helical" evidence="8">
    <location>
        <begin position="293"/>
        <end position="311"/>
    </location>
</feature>
<organism evidence="10 11">
    <name type="scientific">Anaerobacillus alkaliphilus</name>
    <dbReference type="NCBI Taxonomy" id="1548597"/>
    <lineage>
        <taxon>Bacteria</taxon>
        <taxon>Bacillati</taxon>
        <taxon>Bacillota</taxon>
        <taxon>Bacilli</taxon>
        <taxon>Bacillales</taxon>
        <taxon>Bacillaceae</taxon>
        <taxon>Anaerobacillus</taxon>
    </lineage>
</organism>
<dbReference type="PANTHER" id="PTHR23522:SF10">
    <property type="entry name" value="3-PHENYLPROPIONIC ACID TRANSPORTER-RELATED"/>
    <property type="match status" value="1"/>
</dbReference>
<dbReference type="SUPFAM" id="SSF103473">
    <property type="entry name" value="MFS general substrate transporter"/>
    <property type="match status" value="1"/>
</dbReference>
<evidence type="ECO:0000256" key="2">
    <source>
        <dbReference type="ARBA" id="ARBA00022448"/>
    </source>
</evidence>
<dbReference type="AlphaFoldDB" id="A0A4Q0VNC1"/>
<dbReference type="GO" id="GO:0030395">
    <property type="term" value="F:lactose binding"/>
    <property type="evidence" value="ECO:0007669"/>
    <property type="project" value="TreeGrafter"/>
</dbReference>
<evidence type="ECO:0000256" key="5">
    <source>
        <dbReference type="ARBA" id="ARBA00022692"/>
    </source>
</evidence>
<dbReference type="GO" id="GO:0005886">
    <property type="term" value="C:plasma membrane"/>
    <property type="evidence" value="ECO:0007669"/>
    <property type="project" value="UniProtKB-SubCell"/>
</dbReference>
<keyword evidence="11" id="KW-1185">Reference proteome</keyword>
<feature type="transmembrane region" description="Helical" evidence="8">
    <location>
        <begin position="263"/>
        <end position="287"/>
    </location>
</feature>
<keyword evidence="3" id="KW-1003">Cell membrane</keyword>
<feature type="transmembrane region" description="Helical" evidence="8">
    <location>
        <begin position="156"/>
        <end position="173"/>
    </location>
</feature>
<dbReference type="InterPro" id="IPR024989">
    <property type="entry name" value="MFS_assoc_dom"/>
</dbReference>
<dbReference type="PANTHER" id="PTHR23522">
    <property type="entry name" value="BLL5896 PROTEIN"/>
    <property type="match status" value="1"/>
</dbReference>
<keyword evidence="4" id="KW-0997">Cell inner membrane</keyword>
<evidence type="ECO:0000256" key="4">
    <source>
        <dbReference type="ARBA" id="ARBA00022519"/>
    </source>
</evidence>
<feature type="transmembrane region" description="Helical" evidence="8">
    <location>
        <begin position="236"/>
        <end position="256"/>
    </location>
</feature>
<feature type="transmembrane region" description="Helical" evidence="8">
    <location>
        <begin position="352"/>
        <end position="375"/>
    </location>
</feature>
<dbReference type="PROSITE" id="PS50850">
    <property type="entry name" value="MFS"/>
    <property type="match status" value="1"/>
</dbReference>
<keyword evidence="5 8" id="KW-0812">Transmembrane</keyword>
<evidence type="ECO:0000313" key="11">
    <source>
        <dbReference type="Proteomes" id="UP000290649"/>
    </source>
</evidence>
<dbReference type="EMBL" id="QOUX01000046">
    <property type="protein sequence ID" value="RXI97856.1"/>
    <property type="molecule type" value="Genomic_DNA"/>
</dbReference>
<feature type="transmembrane region" description="Helical" evidence="8">
    <location>
        <begin position="12"/>
        <end position="29"/>
    </location>
</feature>
<protein>
    <submittedName>
        <fullName evidence="10">MFS transporter</fullName>
    </submittedName>
</protein>
<dbReference type="RefSeq" id="WP_129079220.1">
    <property type="nucleotide sequence ID" value="NZ_QOUX01000046.1"/>
</dbReference>
<evidence type="ECO:0000256" key="1">
    <source>
        <dbReference type="ARBA" id="ARBA00004429"/>
    </source>
</evidence>
<evidence type="ECO:0000313" key="10">
    <source>
        <dbReference type="EMBL" id="RXI97856.1"/>
    </source>
</evidence>
<dbReference type="InterPro" id="IPR036259">
    <property type="entry name" value="MFS_trans_sf"/>
</dbReference>
<evidence type="ECO:0000259" key="9">
    <source>
        <dbReference type="PROSITE" id="PS50850"/>
    </source>
</evidence>
<accession>A0A4Q0VNC1</accession>
<dbReference type="Pfam" id="PF12832">
    <property type="entry name" value="MFS_1_like"/>
    <property type="match status" value="1"/>
</dbReference>
<feature type="transmembrane region" description="Helical" evidence="8">
    <location>
        <begin position="92"/>
        <end position="111"/>
    </location>
</feature>
<comment type="subcellular location">
    <subcellularLocation>
        <location evidence="1">Cell inner membrane</location>
        <topology evidence="1">Multi-pass membrane protein</topology>
    </subcellularLocation>
</comment>